<organism evidence="12 13">
    <name type="scientific">Manduca sexta</name>
    <name type="common">Tobacco hawkmoth</name>
    <name type="synonym">Tobacco hornworm</name>
    <dbReference type="NCBI Taxonomy" id="7130"/>
    <lineage>
        <taxon>Eukaryota</taxon>
        <taxon>Metazoa</taxon>
        <taxon>Ecdysozoa</taxon>
        <taxon>Arthropoda</taxon>
        <taxon>Hexapoda</taxon>
        <taxon>Insecta</taxon>
        <taxon>Pterygota</taxon>
        <taxon>Neoptera</taxon>
        <taxon>Endopterygota</taxon>
        <taxon>Lepidoptera</taxon>
        <taxon>Glossata</taxon>
        <taxon>Ditrysia</taxon>
        <taxon>Bombycoidea</taxon>
        <taxon>Sphingidae</taxon>
        <taxon>Sphinginae</taxon>
        <taxon>Sphingini</taxon>
        <taxon>Manduca</taxon>
    </lineage>
</organism>
<evidence type="ECO:0000313" key="13">
    <source>
        <dbReference type="Proteomes" id="UP000791440"/>
    </source>
</evidence>
<evidence type="ECO:0000256" key="6">
    <source>
        <dbReference type="ARBA" id="ARBA00023136"/>
    </source>
</evidence>
<dbReference type="GO" id="GO:0005789">
    <property type="term" value="C:endoplasmic reticulum membrane"/>
    <property type="evidence" value="ECO:0007669"/>
    <property type="project" value="TreeGrafter"/>
</dbReference>
<dbReference type="SUPFAM" id="SSF49899">
    <property type="entry name" value="Concanavalin A-like lectins/glucanases"/>
    <property type="match status" value="1"/>
</dbReference>
<dbReference type="AlphaFoldDB" id="A0A921Z535"/>
<dbReference type="Gene3D" id="2.60.120.200">
    <property type="match status" value="1"/>
</dbReference>
<protein>
    <recommendedName>
        <fullName evidence="11">L-type lectin-like domain-containing protein</fullName>
    </recommendedName>
</protein>
<sequence>MALINFELSVCALLLCILVCANTQTIHRRFEYKFSFKPPYLAQKDGSVPFWEYGGNAIASGESVRLAPSLRSQKGAIWTKQPINFDWWEVDIMFKITGRGRIGADGLAFWYTTQRGDYTGEVFGSSDRWNGLAVIFDSFDNDNKHNNPYIMAVVNDGTKIFDHKSDGATQLLSGCLRDFRNKPFPTRARIEYYMNTLTVYFHNGMTSNEADYELCFRAENVVLPRGGHFGLSAATGGLADDHDVIHLLTTSLYSTQQQSGGQQISSDEQQKLSQEYQEYQKKLEQQKEEYRKEHPDEVRDKEGDFDDWFESDGQRELRQIFQGQGQIHDVLRDINKKVDEVIGKQMNSLSMLTAVYSQSQGQPAQPVQPGQQVQMPSLPIGRHDWDALVANNQLMINTIAELKGFIIEVSRKSDSLLAGAGAAGGAAAGAAINPQFLNELRDSVNNIKQTVATVAQRMTNQPQFVNNQPLCPEPSCVSFTGLLVVVAVQLAIMFLYAMYKERKEAQAKKFF</sequence>
<evidence type="ECO:0000256" key="5">
    <source>
        <dbReference type="ARBA" id="ARBA00022989"/>
    </source>
</evidence>
<dbReference type="Proteomes" id="UP000791440">
    <property type="component" value="Unassembled WGS sequence"/>
</dbReference>
<dbReference type="CDD" id="cd06902">
    <property type="entry name" value="lectin_ERGIC-53_ERGL"/>
    <property type="match status" value="1"/>
</dbReference>
<reference evidence="12" key="2">
    <citation type="submission" date="2020-12" db="EMBL/GenBank/DDBJ databases">
        <authorList>
            <person name="Kanost M."/>
        </authorList>
    </citation>
    <scope>NUCLEOTIDE SEQUENCE</scope>
</reference>
<comment type="subcellular location">
    <subcellularLocation>
        <location evidence="1">Endoplasmic reticulum-Golgi intermediate compartment membrane</location>
        <topology evidence="1">Single-pass type I membrane protein</topology>
    </subcellularLocation>
</comment>
<dbReference type="InterPro" id="IPR005052">
    <property type="entry name" value="Lectin_leg"/>
</dbReference>
<dbReference type="InterPro" id="IPR013320">
    <property type="entry name" value="ConA-like_dom_sf"/>
</dbReference>
<dbReference type="OrthoDB" id="10265193at2759"/>
<proteinExistence type="predicted"/>
<dbReference type="GO" id="GO:0000139">
    <property type="term" value="C:Golgi membrane"/>
    <property type="evidence" value="ECO:0007669"/>
    <property type="project" value="TreeGrafter"/>
</dbReference>
<feature type="signal peptide" evidence="10">
    <location>
        <begin position="1"/>
        <end position="23"/>
    </location>
</feature>
<keyword evidence="6 9" id="KW-0472">Membrane</keyword>
<evidence type="ECO:0000313" key="12">
    <source>
        <dbReference type="EMBL" id="KAG6451558.1"/>
    </source>
</evidence>
<keyword evidence="13" id="KW-1185">Reference proteome</keyword>
<dbReference type="PANTHER" id="PTHR12223">
    <property type="entry name" value="VESICULAR MANNOSE-BINDING LECTIN"/>
    <property type="match status" value="1"/>
</dbReference>
<comment type="caution">
    <text evidence="12">The sequence shown here is derived from an EMBL/GenBank/DDBJ whole genome shotgun (WGS) entry which is preliminary data.</text>
</comment>
<evidence type="ECO:0000256" key="1">
    <source>
        <dbReference type="ARBA" id="ARBA00004151"/>
    </source>
</evidence>
<dbReference type="PANTHER" id="PTHR12223:SF28">
    <property type="entry name" value="LECTIN, MANNOSE BINDING 1 LIKE"/>
    <property type="match status" value="1"/>
</dbReference>
<dbReference type="InterPro" id="IPR051136">
    <property type="entry name" value="Intracellular_Lectin-GPT"/>
</dbReference>
<gene>
    <name evidence="12" type="ORF">O3G_MSEX007255</name>
</gene>
<dbReference type="GO" id="GO:0006888">
    <property type="term" value="P:endoplasmic reticulum to Golgi vesicle-mediated transport"/>
    <property type="evidence" value="ECO:0007669"/>
    <property type="project" value="TreeGrafter"/>
</dbReference>
<keyword evidence="7" id="KW-1015">Disulfide bond</keyword>
<feature type="transmembrane region" description="Helical" evidence="9">
    <location>
        <begin position="477"/>
        <end position="499"/>
    </location>
</feature>
<reference evidence="12" key="1">
    <citation type="journal article" date="2016" name="Insect Biochem. Mol. Biol.">
        <title>Multifaceted biological insights from a draft genome sequence of the tobacco hornworm moth, Manduca sexta.</title>
        <authorList>
            <person name="Kanost M.R."/>
            <person name="Arrese E.L."/>
            <person name="Cao X."/>
            <person name="Chen Y.R."/>
            <person name="Chellapilla S."/>
            <person name="Goldsmith M.R."/>
            <person name="Grosse-Wilde E."/>
            <person name="Heckel D.G."/>
            <person name="Herndon N."/>
            <person name="Jiang H."/>
            <person name="Papanicolaou A."/>
            <person name="Qu J."/>
            <person name="Soulages J.L."/>
            <person name="Vogel H."/>
            <person name="Walters J."/>
            <person name="Waterhouse R.M."/>
            <person name="Ahn S.J."/>
            <person name="Almeida F.C."/>
            <person name="An C."/>
            <person name="Aqrawi P."/>
            <person name="Bretschneider A."/>
            <person name="Bryant W.B."/>
            <person name="Bucks S."/>
            <person name="Chao H."/>
            <person name="Chevignon G."/>
            <person name="Christen J.M."/>
            <person name="Clarke D.F."/>
            <person name="Dittmer N.T."/>
            <person name="Ferguson L.C.F."/>
            <person name="Garavelou S."/>
            <person name="Gordon K.H.J."/>
            <person name="Gunaratna R.T."/>
            <person name="Han Y."/>
            <person name="Hauser F."/>
            <person name="He Y."/>
            <person name="Heidel-Fischer H."/>
            <person name="Hirsh A."/>
            <person name="Hu Y."/>
            <person name="Jiang H."/>
            <person name="Kalra D."/>
            <person name="Klinner C."/>
            <person name="Konig C."/>
            <person name="Kovar C."/>
            <person name="Kroll A.R."/>
            <person name="Kuwar S.S."/>
            <person name="Lee S.L."/>
            <person name="Lehman R."/>
            <person name="Li K."/>
            <person name="Li Z."/>
            <person name="Liang H."/>
            <person name="Lovelace S."/>
            <person name="Lu Z."/>
            <person name="Mansfield J.H."/>
            <person name="McCulloch K.J."/>
            <person name="Mathew T."/>
            <person name="Morton B."/>
            <person name="Muzny D.M."/>
            <person name="Neunemann D."/>
            <person name="Ongeri F."/>
            <person name="Pauchet Y."/>
            <person name="Pu L.L."/>
            <person name="Pyrousis I."/>
            <person name="Rao X.J."/>
            <person name="Redding A."/>
            <person name="Roesel C."/>
            <person name="Sanchez-Gracia A."/>
            <person name="Schaack S."/>
            <person name="Shukla A."/>
            <person name="Tetreau G."/>
            <person name="Wang Y."/>
            <person name="Xiong G.H."/>
            <person name="Traut W."/>
            <person name="Walsh T.K."/>
            <person name="Worley K.C."/>
            <person name="Wu D."/>
            <person name="Wu W."/>
            <person name="Wu Y.Q."/>
            <person name="Zhang X."/>
            <person name="Zou Z."/>
            <person name="Zucker H."/>
            <person name="Briscoe A.D."/>
            <person name="Burmester T."/>
            <person name="Clem R.J."/>
            <person name="Feyereisen R."/>
            <person name="Grimmelikhuijzen C.J.P."/>
            <person name="Hamodrakas S.J."/>
            <person name="Hansson B.S."/>
            <person name="Huguet E."/>
            <person name="Jermiin L.S."/>
            <person name="Lan Q."/>
            <person name="Lehman H.K."/>
            <person name="Lorenzen M."/>
            <person name="Merzendorfer H."/>
            <person name="Michalopoulos I."/>
            <person name="Morton D.B."/>
            <person name="Muthukrishnan S."/>
            <person name="Oakeshott J.G."/>
            <person name="Palmer W."/>
            <person name="Park Y."/>
            <person name="Passarelli A.L."/>
            <person name="Rozas J."/>
            <person name="Schwartz L.M."/>
            <person name="Smith W."/>
            <person name="Southgate A."/>
            <person name="Vilcinskas A."/>
            <person name="Vogt R."/>
            <person name="Wang P."/>
            <person name="Werren J."/>
            <person name="Yu X.Q."/>
            <person name="Zhou J.J."/>
            <person name="Brown S.J."/>
            <person name="Scherer S.E."/>
            <person name="Richards S."/>
            <person name="Blissard G.W."/>
        </authorList>
    </citation>
    <scope>NUCLEOTIDE SEQUENCE</scope>
</reference>
<keyword evidence="3 10" id="KW-0732">Signal</keyword>
<evidence type="ECO:0000256" key="3">
    <source>
        <dbReference type="ARBA" id="ARBA00022729"/>
    </source>
</evidence>
<name>A0A921Z535_MANSE</name>
<dbReference type="FunFam" id="2.60.120.200:FF:000028">
    <property type="entry name" value="Blast:Protein ERGIC-53"/>
    <property type="match status" value="1"/>
</dbReference>
<feature type="compositionally biased region" description="Basic and acidic residues" evidence="8">
    <location>
        <begin position="285"/>
        <end position="302"/>
    </location>
</feature>
<evidence type="ECO:0000256" key="10">
    <source>
        <dbReference type="SAM" id="SignalP"/>
    </source>
</evidence>
<dbReference type="PROSITE" id="PS51328">
    <property type="entry name" value="L_LECTIN_LIKE"/>
    <property type="match status" value="1"/>
</dbReference>
<evidence type="ECO:0000256" key="2">
    <source>
        <dbReference type="ARBA" id="ARBA00022692"/>
    </source>
</evidence>
<evidence type="ECO:0000256" key="7">
    <source>
        <dbReference type="ARBA" id="ARBA00023157"/>
    </source>
</evidence>
<feature type="region of interest" description="Disordered" evidence="8">
    <location>
        <begin position="285"/>
        <end position="306"/>
    </location>
</feature>
<feature type="domain" description="L-type lectin-like" evidence="11">
    <location>
        <begin position="28"/>
        <end position="252"/>
    </location>
</feature>
<evidence type="ECO:0000256" key="9">
    <source>
        <dbReference type="SAM" id="Phobius"/>
    </source>
</evidence>
<evidence type="ECO:0000256" key="4">
    <source>
        <dbReference type="ARBA" id="ARBA00022734"/>
    </source>
</evidence>
<dbReference type="GO" id="GO:0033116">
    <property type="term" value="C:endoplasmic reticulum-Golgi intermediate compartment membrane"/>
    <property type="evidence" value="ECO:0007669"/>
    <property type="project" value="UniProtKB-SubCell"/>
</dbReference>
<accession>A0A921Z535</accession>
<evidence type="ECO:0000259" key="11">
    <source>
        <dbReference type="PROSITE" id="PS51328"/>
    </source>
</evidence>
<dbReference type="EMBL" id="JH668410">
    <property type="protein sequence ID" value="KAG6451558.1"/>
    <property type="molecule type" value="Genomic_DNA"/>
</dbReference>
<dbReference type="GO" id="GO:0030134">
    <property type="term" value="C:COPII-coated ER to Golgi transport vesicle"/>
    <property type="evidence" value="ECO:0007669"/>
    <property type="project" value="TreeGrafter"/>
</dbReference>
<evidence type="ECO:0000256" key="8">
    <source>
        <dbReference type="SAM" id="MobiDB-lite"/>
    </source>
</evidence>
<dbReference type="GO" id="GO:0005537">
    <property type="term" value="F:D-mannose binding"/>
    <property type="evidence" value="ECO:0007669"/>
    <property type="project" value="TreeGrafter"/>
</dbReference>
<dbReference type="Pfam" id="PF03388">
    <property type="entry name" value="Lectin_leg-like"/>
    <property type="match status" value="1"/>
</dbReference>
<feature type="chain" id="PRO_5037870058" description="L-type lectin-like domain-containing protein" evidence="10">
    <location>
        <begin position="24"/>
        <end position="511"/>
    </location>
</feature>
<keyword evidence="4" id="KW-0430">Lectin</keyword>
<keyword evidence="5 9" id="KW-1133">Transmembrane helix</keyword>
<keyword evidence="2 9" id="KW-0812">Transmembrane</keyword>